<feature type="transmembrane region" description="Helical" evidence="1">
    <location>
        <begin position="45"/>
        <end position="68"/>
    </location>
</feature>
<feature type="transmembrane region" description="Helical" evidence="1">
    <location>
        <begin position="395"/>
        <end position="414"/>
    </location>
</feature>
<feature type="transmembrane region" description="Helical" evidence="1">
    <location>
        <begin position="434"/>
        <end position="456"/>
    </location>
</feature>
<dbReference type="Pfam" id="PF03929">
    <property type="entry name" value="PepSY_TM"/>
    <property type="match status" value="1"/>
</dbReference>
<feature type="transmembrane region" description="Helical" evidence="1">
    <location>
        <begin position="216"/>
        <end position="236"/>
    </location>
</feature>
<dbReference type="EMBL" id="GU474872">
    <property type="protein sequence ID" value="ADI17708.1"/>
    <property type="molecule type" value="Genomic_DNA"/>
</dbReference>
<accession>E0XTG7</accession>
<feature type="transmembrane region" description="Helical" evidence="1">
    <location>
        <begin position="166"/>
        <end position="189"/>
    </location>
</feature>
<dbReference type="InterPro" id="IPR005625">
    <property type="entry name" value="PepSY-ass_TM"/>
</dbReference>
<dbReference type="PANTHER" id="PTHR34219">
    <property type="entry name" value="IRON-REGULATED INNER MEMBRANE PROTEIN-RELATED"/>
    <property type="match status" value="1"/>
</dbReference>
<keyword evidence="1" id="KW-1133">Transmembrane helix</keyword>
<evidence type="ECO:0000313" key="2">
    <source>
        <dbReference type="EMBL" id="ADI17708.1"/>
    </source>
</evidence>
<sequence>MLSKINFILADQITKMRIPGYESQPGADPTAKAQGSQLWFIWHSWLGVLSGLLLFIVCWGGTFATISYELDWLFNPALQVQAIGETGSLEDIYQSVADTYPNSSIQTVYSPRYSNFAAEVSIRDEENQAKRIYVDPYTLKITGEAPRLNIQRYLRDFHRRLFTGSFGFYLICLSSIPLIGSLITSLVFYKRWWRRFFEFKSARTVRTFISNLHRLVGLWALWFVVLISFTGAWYLFERVRSLHIDDIFSYSDVGGASVVPIPIQAYSSSSALSFNELLAIVRETRPDIEIAYISLNRGGYFYVVGQTDNVLVRNRANKIYLVPQSGEIVYNQYGEDLSAYWYWSNMADPLHFGDFAGLTSKFIWFAFGLILSFLSLSGVWLFAKRLGRSKKLKTKAFCTLAALISFCCWFLFNAPEPFLVASAAQLQIPIGTKLFLYSWLFVTAIISLSWVYLVFVNSRKKVREGKVQNP</sequence>
<feature type="transmembrane region" description="Helical" evidence="1">
    <location>
        <begin position="362"/>
        <end position="383"/>
    </location>
</feature>
<evidence type="ECO:0000256" key="1">
    <source>
        <dbReference type="SAM" id="Phobius"/>
    </source>
</evidence>
<proteinExistence type="predicted"/>
<keyword evidence="1" id="KW-0472">Membrane</keyword>
<name>E0XTG7_9GAMM</name>
<organism evidence="2">
    <name type="scientific">uncultured Oceanospirillales bacterium HF0130_25G24</name>
    <dbReference type="NCBI Taxonomy" id="710744"/>
    <lineage>
        <taxon>Bacteria</taxon>
        <taxon>Pseudomonadati</taxon>
        <taxon>Pseudomonadota</taxon>
        <taxon>Gammaproteobacteria</taxon>
        <taxon>Oceanospirillales</taxon>
        <taxon>environmental samples</taxon>
    </lineage>
</organism>
<dbReference type="AlphaFoldDB" id="E0XTG7"/>
<keyword evidence="1" id="KW-0812">Transmembrane</keyword>
<reference evidence="2" key="1">
    <citation type="journal article" date="2011" name="Environ. Microbiol.">
        <title>Time-series analyses of Monterey Bay coastal microbial picoplankton using a 'genome proxy' microarray.</title>
        <authorList>
            <person name="Rich V.I."/>
            <person name="Pham V.D."/>
            <person name="Eppley J."/>
            <person name="Shi Y."/>
            <person name="DeLong E.F."/>
        </authorList>
    </citation>
    <scope>NUCLEOTIDE SEQUENCE</scope>
</reference>
<dbReference type="PANTHER" id="PTHR34219:SF8">
    <property type="entry name" value="PEPSY DOMAIN-CONTAINING PROTEIN"/>
    <property type="match status" value="1"/>
</dbReference>
<protein>
    <submittedName>
        <fullName evidence="2">Uncharacterized iron-regulated membrane protein</fullName>
    </submittedName>
</protein>